<dbReference type="Proteomes" id="UP000190198">
    <property type="component" value="Unassembled WGS sequence"/>
</dbReference>
<evidence type="ECO:0000313" key="3">
    <source>
        <dbReference type="Proteomes" id="UP000190198"/>
    </source>
</evidence>
<evidence type="ECO:0000256" key="1">
    <source>
        <dbReference type="SAM" id="Phobius"/>
    </source>
</evidence>
<evidence type="ECO:0000313" key="2">
    <source>
        <dbReference type="EMBL" id="OOZ37919.1"/>
    </source>
</evidence>
<keyword evidence="3" id="KW-1185">Reference proteome</keyword>
<feature type="transmembrane region" description="Helical" evidence="1">
    <location>
        <begin position="12"/>
        <end position="31"/>
    </location>
</feature>
<proteinExistence type="predicted"/>
<keyword evidence="1" id="KW-1133">Transmembrane helix</keyword>
<comment type="caution">
    <text evidence="2">The sequence shown here is derived from an EMBL/GenBank/DDBJ whole genome shotgun (WGS) entry which is preliminary data.</text>
</comment>
<gene>
    <name evidence="2" type="ORF">BOW52_09965</name>
</gene>
<organism evidence="2 3">
    <name type="scientific">Solemya elarraichensis gill symbiont</name>
    <dbReference type="NCBI Taxonomy" id="1918949"/>
    <lineage>
        <taxon>Bacteria</taxon>
        <taxon>Pseudomonadati</taxon>
        <taxon>Pseudomonadota</taxon>
        <taxon>Gammaproteobacteria</taxon>
        <taxon>sulfur-oxidizing symbionts</taxon>
    </lineage>
</organism>
<keyword evidence="1" id="KW-0812">Transmembrane</keyword>
<accession>A0A1T2KYJ1</accession>
<dbReference type="EMBL" id="MPRK01000260">
    <property type="protein sequence ID" value="OOZ37919.1"/>
    <property type="molecule type" value="Genomic_DNA"/>
</dbReference>
<keyword evidence="1" id="KW-0472">Membrane</keyword>
<sequence length="61" mass="6934">MIDSIRNLRLRNRVFLTILGIILLVGGLLYFKVQYDQRLAIHNSYLSIAQNALDTSVSLIS</sequence>
<reference evidence="2 3" key="1">
    <citation type="submission" date="2016-11" db="EMBL/GenBank/DDBJ databases">
        <title>Mixed transmission modes and dynamic genome evolution in an obligate animal-bacterial symbiosis.</title>
        <authorList>
            <person name="Russell S.L."/>
            <person name="Corbett-Detig R.B."/>
            <person name="Cavanaugh C.M."/>
        </authorList>
    </citation>
    <scope>NUCLEOTIDE SEQUENCE [LARGE SCALE GENOMIC DNA]</scope>
    <source>
        <strain evidence="2">Sp-SM6</strain>
    </source>
</reference>
<protein>
    <submittedName>
        <fullName evidence="2">Uncharacterized protein</fullName>
    </submittedName>
</protein>
<name>A0A1T2KYJ1_9GAMM</name>
<dbReference type="AlphaFoldDB" id="A0A1T2KYJ1"/>